<keyword evidence="3 5" id="KW-0560">Oxidoreductase</keyword>
<comment type="similarity">
    <text evidence="1 5">Belongs to the cytochrome P450 family.</text>
</comment>
<keyword evidence="7" id="KW-1185">Reference proteome</keyword>
<keyword evidence="4 5" id="KW-0408">Iron</keyword>
<dbReference type="SUPFAM" id="SSF48264">
    <property type="entry name" value="Cytochrome P450"/>
    <property type="match status" value="1"/>
</dbReference>
<dbReference type="AlphaFoldDB" id="A0AA43QNP1"/>
<keyword evidence="5" id="KW-0349">Heme</keyword>
<dbReference type="InterPro" id="IPR017972">
    <property type="entry name" value="Cyt_P450_CS"/>
</dbReference>
<keyword evidence="2 5" id="KW-0479">Metal-binding</keyword>
<dbReference type="EMBL" id="JAPUFD010000008">
    <property type="protein sequence ID" value="MDI1488904.1"/>
    <property type="molecule type" value="Genomic_DNA"/>
</dbReference>
<dbReference type="InterPro" id="IPR001128">
    <property type="entry name" value="Cyt_P450"/>
</dbReference>
<comment type="caution">
    <text evidence="6">The sequence shown here is derived from an EMBL/GenBank/DDBJ whole genome shotgun (WGS) entry which is preliminary data.</text>
</comment>
<dbReference type="GO" id="GO:0006629">
    <property type="term" value="P:lipid metabolic process"/>
    <property type="evidence" value="ECO:0007669"/>
    <property type="project" value="UniProtKB-ARBA"/>
</dbReference>
<dbReference type="InterPro" id="IPR036396">
    <property type="entry name" value="Cyt_P450_sf"/>
</dbReference>
<dbReference type="GO" id="GO:0004497">
    <property type="term" value="F:monooxygenase activity"/>
    <property type="evidence" value="ECO:0007669"/>
    <property type="project" value="UniProtKB-KW"/>
</dbReference>
<evidence type="ECO:0000256" key="3">
    <source>
        <dbReference type="ARBA" id="ARBA00023002"/>
    </source>
</evidence>
<accession>A0AA43QNP1</accession>
<sequence length="241" mass="26893">MDMPASLPFSKAFDFASGAVGDRFQNPFWKIKEFVWGAPLRRAVLDVKRFGDDIVSSAQSKRLNSNLHRQEKNGDGLVALNGNLIDSLLDHISDHRVVSDAAMNYLSAAPTTFPDGTWLPRGSVVLWVPWSMGRSKQIWGEDADDFRPERWLVEEGEGQTSFLSKSAYEFPVFNGGPRSCLGKKMAELLAVDVLATLVWRFDFQEVLVDGISVERLSQNSLTLPMQDGLPCQVARRLKCDA</sequence>
<evidence type="ECO:0000313" key="7">
    <source>
        <dbReference type="Proteomes" id="UP001161017"/>
    </source>
</evidence>
<evidence type="ECO:0000256" key="2">
    <source>
        <dbReference type="ARBA" id="ARBA00022723"/>
    </source>
</evidence>
<dbReference type="PROSITE" id="PS00086">
    <property type="entry name" value="CYTOCHROME_P450"/>
    <property type="match status" value="1"/>
</dbReference>
<dbReference type="Pfam" id="PF00067">
    <property type="entry name" value="p450"/>
    <property type="match status" value="1"/>
</dbReference>
<evidence type="ECO:0000313" key="6">
    <source>
        <dbReference type="EMBL" id="MDI1488904.1"/>
    </source>
</evidence>
<proteinExistence type="inferred from homology"/>
<protein>
    <recommendedName>
        <fullName evidence="8">Cytochrome P450</fullName>
    </recommendedName>
</protein>
<dbReference type="Gene3D" id="1.10.630.10">
    <property type="entry name" value="Cytochrome P450"/>
    <property type="match status" value="1"/>
</dbReference>
<name>A0AA43QNP1_9LECA</name>
<reference evidence="6" key="1">
    <citation type="journal article" date="2023" name="Genome Biol. Evol.">
        <title>First Whole Genome Sequence and Flow Cytometry Genome Size Data for the Lichen-Forming Fungus Ramalina farinacea (Ascomycota).</title>
        <authorList>
            <person name="Llewellyn T."/>
            <person name="Mian S."/>
            <person name="Hill R."/>
            <person name="Leitch I.J."/>
            <person name="Gaya E."/>
        </authorList>
    </citation>
    <scope>NUCLEOTIDE SEQUENCE</scope>
    <source>
        <strain evidence="6">LIQ254RAFAR</strain>
    </source>
</reference>
<dbReference type="PANTHER" id="PTHR24296">
    <property type="entry name" value="CYTOCHROME P450"/>
    <property type="match status" value="1"/>
</dbReference>
<keyword evidence="5" id="KW-0503">Monooxygenase</keyword>
<evidence type="ECO:0000256" key="1">
    <source>
        <dbReference type="ARBA" id="ARBA00010617"/>
    </source>
</evidence>
<gene>
    <name evidence="6" type="ORF">OHK93_008181</name>
</gene>
<dbReference type="GO" id="GO:0005506">
    <property type="term" value="F:iron ion binding"/>
    <property type="evidence" value="ECO:0007669"/>
    <property type="project" value="InterPro"/>
</dbReference>
<evidence type="ECO:0008006" key="8">
    <source>
        <dbReference type="Google" id="ProtNLM"/>
    </source>
</evidence>
<organism evidence="6 7">
    <name type="scientific">Ramalina farinacea</name>
    <dbReference type="NCBI Taxonomy" id="258253"/>
    <lineage>
        <taxon>Eukaryota</taxon>
        <taxon>Fungi</taxon>
        <taxon>Dikarya</taxon>
        <taxon>Ascomycota</taxon>
        <taxon>Pezizomycotina</taxon>
        <taxon>Lecanoromycetes</taxon>
        <taxon>OSLEUM clade</taxon>
        <taxon>Lecanoromycetidae</taxon>
        <taxon>Lecanorales</taxon>
        <taxon>Lecanorineae</taxon>
        <taxon>Ramalinaceae</taxon>
        <taxon>Ramalina</taxon>
    </lineage>
</organism>
<dbReference type="Proteomes" id="UP001161017">
    <property type="component" value="Unassembled WGS sequence"/>
</dbReference>
<dbReference type="GO" id="GO:0016705">
    <property type="term" value="F:oxidoreductase activity, acting on paired donors, with incorporation or reduction of molecular oxygen"/>
    <property type="evidence" value="ECO:0007669"/>
    <property type="project" value="InterPro"/>
</dbReference>
<evidence type="ECO:0000256" key="4">
    <source>
        <dbReference type="ARBA" id="ARBA00023004"/>
    </source>
</evidence>
<dbReference type="GO" id="GO:0020037">
    <property type="term" value="F:heme binding"/>
    <property type="evidence" value="ECO:0007669"/>
    <property type="project" value="InterPro"/>
</dbReference>
<evidence type="ECO:0000256" key="5">
    <source>
        <dbReference type="RuleBase" id="RU000461"/>
    </source>
</evidence>